<evidence type="ECO:0000256" key="10">
    <source>
        <dbReference type="PIRNR" id="PIRNR016302"/>
    </source>
</evidence>
<evidence type="ECO:0000256" key="6">
    <source>
        <dbReference type="ARBA" id="ARBA00022801"/>
    </source>
</evidence>
<keyword evidence="15" id="KW-1185">Reference proteome</keyword>
<dbReference type="GO" id="GO:0016052">
    <property type="term" value="P:carbohydrate catabolic process"/>
    <property type="evidence" value="ECO:0007669"/>
    <property type="project" value="InterPro"/>
</dbReference>
<feature type="transmembrane region" description="Helical" evidence="12">
    <location>
        <begin position="438"/>
        <end position="463"/>
    </location>
</feature>
<comment type="similarity">
    <text evidence="3 10">Belongs to the glycosyl hydrolase 76 family.</text>
</comment>
<dbReference type="Proteomes" id="UP001287356">
    <property type="component" value="Unassembled WGS sequence"/>
</dbReference>
<evidence type="ECO:0000256" key="13">
    <source>
        <dbReference type="SAM" id="SignalP"/>
    </source>
</evidence>
<dbReference type="Gene3D" id="1.50.10.20">
    <property type="match status" value="1"/>
</dbReference>
<keyword evidence="12" id="KW-1133">Transmembrane helix</keyword>
<evidence type="ECO:0000256" key="9">
    <source>
        <dbReference type="ARBA" id="ARBA00023295"/>
    </source>
</evidence>
<keyword evidence="6 10" id="KW-0378">Hydrolase</keyword>
<keyword evidence="7 12" id="KW-0472">Membrane</keyword>
<evidence type="ECO:0000256" key="3">
    <source>
        <dbReference type="ARBA" id="ARBA00009699"/>
    </source>
</evidence>
<proteinExistence type="inferred from homology"/>
<feature type="compositionally biased region" description="Polar residues" evidence="11">
    <location>
        <begin position="404"/>
        <end position="416"/>
    </location>
</feature>
<dbReference type="EC" id="3.2.1.101" evidence="4 10"/>
<name>A0AAE0KLZ2_9PEZI</name>
<accession>A0AAE0KLZ2</accession>
<dbReference type="InterPro" id="IPR014480">
    <property type="entry name" value="Mannan-1_6-alpha_mannosidase"/>
</dbReference>
<evidence type="ECO:0000313" key="14">
    <source>
        <dbReference type="EMBL" id="KAK3378918.1"/>
    </source>
</evidence>
<dbReference type="PANTHER" id="PTHR12145">
    <property type="entry name" value="MANNAN ENDO-1,6-ALPHA-MANNOSIDASE DCW1"/>
    <property type="match status" value="1"/>
</dbReference>
<evidence type="ECO:0000256" key="12">
    <source>
        <dbReference type="SAM" id="Phobius"/>
    </source>
</evidence>
<dbReference type="PIRSF" id="PIRSF016302">
    <property type="entry name" value="Man_a_manosd"/>
    <property type="match status" value="1"/>
</dbReference>
<feature type="chain" id="PRO_5042160828" description="Mannan endo-1,6-alpha-mannosidase" evidence="13">
    <location>
        <begin position="18"/>
        <end position="485"/>
    </location>
</feature>
<keyword evidence="9 10" id="KW-0326">Glycosidase</keyword>
<dbReference type="AlphaFoldDB" id="A0AAE0KLZ2"/>
<evidence type="ECO:0000256" key="8">
    <source>
        <dbReference type="ARBA" id="ARBA00023180"/>
    </source>
</evidence>
<dbReference type="Pfam" id="PF03663">
    <property type="entry name" value="Glyco_hydro_76"/>
    <property type="match status" value="1"/>
</dbReference>
<dbReference type="GO" id="GO:0012505">
    <property type="term" value="C:endomembrane system"/>
    <property type="evidence" value="ECO:0007669"/>
    <property type="project" value="UniProtKB-SubCell"/>
</dbReference>
<feature type="signal peptide" evidence="13">
    <location>
        <begin position="1"/>
        <end position="17"/>
    </location>
</feature>
<dbReference type="InterPro" id="IPR005198">
    <property type="entry name" value="Glyco_hydro_76"/>
</dbReference>
<reference evidence="14" key="2">
    <citation type="submission" date="2023-06" db="EMBL/GenBank/DDBJ databases">
        <authorList>
            <consortium name="Lawrence Berkeley National Laboratory"/>
            <person name="Haridas S."/>
            <person name="Hensen N."/>
            <person name="Bonometti L."/>
            <person name="Westerberg I."/>
            <person name="Brannstrom I.O."/>
            <person name="Guillou S."/>
            <person name="Cros-Aarteil S."/>
            <person name="Calhoun S."/>
            <person name="Kuo A."/>
            <person name="Mondo S."/>
            <person name="Pangilinan J."/>
            <person name="Riley R."/>
            <person name="Labutti K."/>
            <person name="Andreopoulos B."/>
            <person name="Lipzen A."/>
            <person name="Chen C."/>
            <person name="Yanf M."/>
            <person name="Daum C."/>
            <person name="Ng V."/>
            <person name="Clum A."/>
            <person name="Steindorff A."/>
            <person name="Ohm R."/>
            <person name="Martin F."/>
            <person name="Silar P."/>
            <person name="Natvig D."/>
            <person name="Lalanne C."/>
            <person name="Gautier V."/>
            <person name="Ament-Velasquez S.L."/>
            <person name="Kruys A."/>
            <person name="Hutchinson M.I."/>
            <person name="Powell A.J."/>
            <person name="Barry K."/>
            <person name="Miller A.N."/>
            <person name="Grigoriev I.V."/>
            <person name="Debuchy R."/>
            <person name="Gladieux P."/>
            <person name="Thoren M.H."/>
            <person name="Johannesson H."/>
        </authorList>
    </citation>
    <scope>NUCLEOTIDE SEQUENCE</scope>
    <source>
        <strain evidence="14">CBS 958.72</strain>
    </source>
</reference>
<evidence type="ECO:0000256" key="1">
    <source>
        <dbReference type="ARBA" id="ARBA00001452"/>
    </source>
</evidence>
<dbReference type="SUPFAM" id="SSF48208">
    <property type="entry name" value="Six-hairpin glycosidases"/>
    <property type="match status" value="1"/>
</dbReference>
<dbReference type="InterPro" id="IPR008928">
    <property type="entry name" value="6-hairpin_glycosidase_sf"/>
</dbReference>
<dbReference type="EMBL" id="JAULSN010000002">
    <property type="protein sequence ID" value="KAK3378918.1"/>
    <property type="molecule type" value="Genomic_DNA"/>
</dbReference>
<dbReference type="GO" id="GO:0009272">
    <property type="term" value="P:fungal-type cell wall biogenesis"/>
    <property type="evidence" value="ECO:0007669"/>
    <property type="project" value="TreeGrafter"/>
</dbReference>
<dbReference type="GO" id="GO:0008496">
    <property type="term" value="F:mannan endo-1,6-alpha-mannosidase activity"/>
    <property type="evidence" value="ECO:0007669"/>
    <property type="project" value="UniProtKB-UniRule"/>
</dbReference>
<comment type="subcellular location">
    <subcellularLocation>
        <location evidence="2">Endomembrane system</location>
    </subcellularLocation>
</comment>
<evidence type="ECO:0000256" key="11">
    <source>
        <dbReference type="SAM" id="MobiDB-lite"/>
    </source>
</evidence>
<feature type="region of interest" description="Disordered" evidence="11">
    <location>
        <begin position="404"/>
        <end position="432"/>
    </location>
</feature>
<evidence type="ECO:0000256" key="7">
    <source>
        <dbReference type="ARBA" id="ARBA00023136"/>
    </source>
</evidence>
<keyword evidence="5 13" id="KW-0732">Signal</keyword>
<comment type="caution">
    <text evidence="14">The sequence shown here is derived from an EMBL/GenBank/DDBJ whole genome shotgun (WGS) entry which is preliminary data.</text>
</comment>
<protein>
    <recommendedName>
        <fullName evidence="4 10">Mannan endo-1,6-alpha-mannosidase</fullName>
        <ecNumber evidence="4 10">3.2.1.101</ecNumber>
    </recommendedName>
</protein>
<evidence type="ECO:0000256" key="2">
    <source>
        <dbReference type="ARBA" id="ARBA00004308"/>
    </source>
</evidence>
<evidence type="ECO:0000313" key="15">
    <source>
        <dbReference type="Proteomes" id="UP001287356"/>
    </source>
</evidence>
<dbReference type="FunFam" id="1.50.10.20:FF:000006">
    <property type="entry name" value="Mannan endo-1,6-alpha-mannosidase"/>
    <property type="match status" value="1"/>
</dbReference>
<keyword evidence="12" id="KW-0812">Transmembrane</keyword>
<keyword evidence="8" id="KW-0325">Glycoprotein</keyword>
<gene>
    <name evidence="14" type="ORF">B0T24DRAFT_521959</name>
</gene>
<reference evidence="14" key="1">
    <citation type="journal article" date="2023" name="Mol. Phylogenet. Evol.">
        <title>Genome-scale phylogeny and comparative genomics of the fungal order Sordariales.</title>
        <authorList>
            <person name="Hensen N."/>
            <person name="Bonometti L."/>
            <person name="Westerberg I."/>
            <person name="Brannstrom I.O."/>
            <person name="Guillou S."/>
            <person name="Cros-Aarteil S."/>
            <person name="Calhoun S."/>
            <person name="Haridas S."/>
            <person name="Kuo A."/>
            <person name="Mondo S."/>
            <person name="Pangilinan J."/>
            <person name="Riley R."/>
            <person name="LaButti K."/>
            <person name="Andreopoulos B."/>
            <person name="Lipzen A."/>
            <person name="Chen C."/>
            <person name="Yan M."/>
            <person name="Daum C."/>
            <person name="Ng V."/>
            <person name="Clum A."/>
            <person name="Steindorff A."/>
            <person name="Ohm R.A."/>
            <person name="Martin F."/>
            <person name="Silar P."/>
            <person name="Natvig D.O."/>
            <person name="Lalanne C."/>
            <person name="Gautier V."/>
            <person name="Ament-Velasquez S.L."/>
            <person name="Kruys A."/>
            <person name="Hutchinson M.I."/>
            <person name="Powell A.J."/>
            <person name="Barry K."/>
            <person name="Miller A.N."/>
            <person name="Grigoriev I.V."/>
            <person name="Debuchy R."/>
            <person name="Gladieux P."/>
            <person name="Hiltunen Thoren M."/>
            <person name="Johannesson H."/>
        </authorList>
    </citation>
    <scope>NUCLEOTIDE SEQUENCE</scope>
    <source>
        <strain evidence="14">CBS 958.72</strain>
    </source>
</reference>
<dbReference type="PANTHER" id="PTHR12145:SF36">
    <property type="entry name" value="MANNAN ENDO-1,6-ALPHA-MANNOSIDASE DCW1"/>
    <property type="match status" value="1"/>
</dbReference>
<comment type="catalytic activity">
    <reaction evidence="1 10">
        <text>Random hydrolysis of (1-&gt;6)-alpha-D-mannosidic linkages in unbranched (1-&gt;6)-mannans.</text>
        <dbReference type="EC" id="3.2.1.101"/>
    </reaction>
</comment>
<evidence type="ECO:0000256" key="5">
    <source>
        <dbReference type="ARBA" id="ARBA00022729"/>
    </source>
</evidence>
<organism evidence="14 15">
    <name type="scientific">Lasiosphaeria ovina</name>
    <dbReference type="NCBI Taxonomy" id="92902"/>
    <lineage>
        <taxon>Eukaryota</taxon>
        <taxon>Fungi</taxon>
        <taxon>Dikarya</taxon>
        <taxon>Ascomycota</taxon>
        <taxon>Pezizomycotina</taxon>
        <taxon>Sordariomycetes</taxon>
        <taxon>Sordariomycetidae</taxon>
        <taxon>Sordariales</taxon>
        <taxon>Lasiosphaeriaceae</taxon>
        <taxon>Lasiosphaeria</taxon>
    </lineage>
</organism>
<evidence type="ECO:0000256" key="4">
    <source>
        <dbReference type="ARBA" id="ARBA00012350"/>
    </source>
</evidence>
<sequence length="485" mass="52598">MLNAAISLLLVGGSARAALQVDLTSASSIKKAASDVAYDLMGYYSGNLSGQIPGILPGPPPVGEYYWWEGGALWGTMLDYWHYTGDATYNDVTKQALLFQTGPPQNAYMPRNYTISLGNDDQGFWGMSAMLAAELNFPNPPEDQPQWLELAQAVFNTQAAPDRHDDTCGGGLRWQIPISNIGYDYKNSIANGIFFNLGARLARYTQNNTYAEWAEKTWDWVAGVGMMDDEINVYDGGHVGVNCTDIFKAQFSYNAGVFMQGAAFMYDYTTGEDQKRWGDRVQRLVTRTLEIFFDTGPMIEVSCELEDRISCKTDMLAFKGFLHRWMASTAQLAPFTHDSIMNALKNSTAYAVKACSGGDNGRQCGFRWTTGEYDGLTGAGQEMNVVAALSVLLVDLEKSSITGPYTNTTGGTSQGNPFAGTTPDPSYGKGEVTNGDRVGAGILTAVVLTSLIGALVWMSLGAGESGAAPVKRRGDTRFGKLRQGI</sequence>